<name>A0A939EDP5_9HYPH</name>
<protein>
    <submittedName>
        <fullName evidence="2">Uncharacterized protein</fullName>
    </submittedName>
</protein>
<feature type="chain" id="PRO_5037105860" evidence="1">
    <location>
        <begin position="21"/>
        <end position="147"/>
    </location>
</feature>
<proteinExistence type="predicted"/>
<accession>A0A939EDP5</accession>
<comment type="caution">
    <text evidence="2">The sequence shown here is derived from an EMBL/GenBank/DDBJ whole genome shotgun (WGS) entry which is preliminary data.</text>
</comment>
<evidence type="ECO:0000313" key="3">
    <source>
        <dbReference type="Proteomes" id="UP000664096"/>
    </source>
</evidence>
<organism evidence="2 3">
    <name type="scientific">Roseibium aggregatum</name>
    <dbReference type="NCBI Taxonomy" id="187304"/>
    <lineage>
        <taxon>Bacteria</taxon>
        <taxon>Pseudomonadati</taxon>
        <taxon>Pseudomonadota</taxon>
        <taxon>Alphaproteobacteria</taxon>
        <taxon>Hyphomicrobiales</taxon>
        <taxon>Stappiaceae</taxon>
        <taxon>Roseibium</taxon>
    </lineage>
</organism>
<evidence type="ECO:0000256" key="1">
    <source>
        <dbReference type="SAM" id="SignalP"/>
    </source>
</evidence>
<gene>
    <name evidence="2" type="ORF">JF539_09940</name>
</gene>
<evidence type="ECO:0000313" key="2">
    <source>
        <dbReference type="EMBL" id="MBN9670657.1"/>
    </source>
</evidence>
<dbReference type="Proteomes" id="UP000664096">
    <property type="component" value="Unassembled WGS sequence"/>
</dbReference>
<reference evidence="2" key="1">
    <citation type="submission" date="2020-12" db="EMBL/GenBank/DDBJ databases">
        <title>Oil enriched cultivation method for isolating marine PHA-producing bacteria.</title>
        <authorList>
            <person name="Zheng W."/>
            <person name="Yu S."/>
            <person name="Huang Y."/>
        </authorList>
    </citation>
    <scope>NUCLEOTIDE SEQUENCE</scope>
    <source>
        <strain evidence="2">SY-2-12</strain>
    </source>
</reference>
<dbReference type="RefSeq" id="WP_207140121.1">
    <property type="nucleotide sequence ID" value="NZ_JAEKJZ010000001.1"/>
</dbReference>
<dbReference type="AlphaFoldDB" id="A0A939EDP5"/>
<feature type="signal peptide" evidence="1">
    <location>
        <begin position="1"/>
        <end position="20"/>
    </location>
</feature>
<dbReference type="EMBL" id="JAEKJZ010000001">
    <property type="protein sequence ID" value="MBN9670657.1"/>
    <property type="molecule type" value="Genomic_DNA"/>
</dbReference>
<keyword evidence="1" id="KW-0732">Signal</keyword>
<sequence>MKRIAILAAGILGLGSAAFADAIPKQGDFFLISRDRDGLFVGSHKLFTDYAEGLSKVSYCNRRYFVRSNSVAWTQVESQRGHRVQIEYNFGRGWRPICAGPERQVTLKDLGIDVHPEDLLAQAAVRTNSQNRLSAIGSGFDTTYHTP</sequence>